<evidence type="ECO:0000259" key="3">
    <source>
        <dbReference type="SMART" id="SM00858"/>
    </source>
</evidence>
<dbReference type="GO" id="GO:0016787">
    <property type="term" value="F:hydrolase activity"/>
    <property type="evidence" value="ECO:0007669"/>
    <property type="project" value="UniProtKB-KW"/>
</dbReference>
<keyword evidence="5" id="KW-1185">Reference proteome</keyword>
<keyword evidence="4" id="KW-0378">Hydrolase</keyword>
<dbReference type="SMART" id="SM00858">
    <property type="entry name" value="SAF"/>
    <property type="match status" value="1"/>
</dbReference>
<protein>
    <submittedName>
        <fullName evidence="4">UxaA family hydrolase</fullName>
    </submittedName>
</protein>
<dbReference type="InterPro" id="IPR052172">
    <property type="entry name" value="UxaA_altronate/galactarate_dh"/>
</dbReference>
<dbReference type="PANTHER" id="PTHR30536:SF5">
    <property type="entry name" value="ALTRONATE DEHYDRATASE"/>
    <property type="match status" value="1"/>
</dbReference>
<reference evidence="5" key="1">
    <citation type="journal article" date="2019" name="Int. J. Syst. Evol. Microbiol.">
        <title>The Global Catalogue of Microorganisms (GCM) 10K type strain sequencing project: providing services to taxonomists for standard genome sequencing and annotation.</title>
        <authorList>
            <consortium name="The Broad Institute Genomics Platform"/>
            <consortium name="The Broad Institute Genome Sequencing Center for Infectious Disease"/>
            <person name="Wu L."/>
            <person name="Ma J."/>
        </authorList>
    </citation>
    <scope>NUCLEOTIDE SEQUENCE [LARGE SCALE GENOMIC DNA]</scope>
    <source>
        <strain evidence="5">CCM 8903</strain>
    </source>
</reference>
<evidence type="ECO:0000313" key="4">
    <source>
        <dbReference type="EMBL" id="MFD1485812.1"/>
    </source>
</evidence>
<comment type="caution">
    <text evidence="4">The sequence shown here is derived from an EMBL/GenBank/DDBJ whole genome shotgun (WGS) entry which is preliminary data.</text>
</comment>
<accession>A0ABW4E7D0</accession>
<evidence type="ECO:0000313" key="5">
    <source>
        <dbReference type="Proteomes" id="UP001597252"/>
    </source>
</evidence>
<dbReference type="Proteomes" id="UP001597252">
    <property type="component" value="Unassembled WGS sequence"/>
</dbReference>
<dbReference type="RefSeq" id="WP_125754338.1">
    <property type="nucleotide sequence ID" value="NZ_JBHTON010000039.1"/>
</dbReference>
<dbReference type="CDD" id="cd11613">
    <property type="entry name" value="SAF_AH_GD"/>
    <property type="match status" value="1"/>
</dbReference>
<dbReference type="EMBL" id="JBHTON010000039">
    <property type="protein sequence ID" value="MFD1485812.1"/>
    <property type="molecule type" value="Genomic_DNA"/>
</dbReference>
<dbReference type="InterPro" id="IPR048332">
    <property type="entry name" value="GD_AH_C"/>
</dbReference>
<dbReference type="Pfam" id="PF04295">
    <property type="entry name" value="GD_AH_second"/>
    <property type="match status" value="1"/>
</dbReference>
<dbReference type="Pfam" id="PF20629">
    <property type="entry name" value="GD_AH_C"/>
    <property type="match status" value="1"/>
</dbReference>
<evidence type="ECO:0000256" key="1">
    <source>
        <dbReference type="ARBA" id="ARBA00010986"/>
    </source>
</evidence>
<evidence type="ECO:0000256" key="2">
    <source>
        <dbReference type="ARBA" id="ARBA00023239"/>
    </source>
</evidence>
<dbReference type="InterPro" id="IPR044144">
    <property type="entry name" value="SAF_UxaA/GarD"/>
</dbReference>
<feature type="domain" description="SAF" evidence="3">
    <location>
        <begin position="13"/>
        <end position="84"/>
    </location>
</feature>
<keyword evidence="2" id="KW-0456">Lyase</keyword>
<proteinExistence type="inferred from homology"/>
<dbReference type="Pfam" id="PF08666">
    <property type="entry name" value="SAF"/>
    <property type="match status" value="1"/>
</dbReference>
<dbReference type="InterPro" id="IPR013974">
    <property type="entry name" value="SAF"/>
</dbReference>
<name>A0ABW4E7D0_9LACO</name>
<dbReference type="InterPro" id="IPR007392">
    <property type="entry name" value="GD_AH_second"/>
</dbReference>
<organism evidence="4 5">
    <name type="scientific">Lacticaseibacillus baoqingensis</name>
    <dbReference type="NCBI Taxonomy" id="2486013"/>
    <lineage>
        <taxon>Bacteria</taxon>
        <taxon>Bacillati</taxon>
        <taxon>Bacillota</taxon>
        <taxon>Bacilli</taxon>
        <taxon>Lactobacillales</taxon>
        <taxon>Lactobacillaceae</taxon>
        <taxon>Lacticaseibacillus</taxon>
    </lineage>
</organism>
<gene>
    <name evidence="4" type="ORF">ACFQ5J_11270</name>
</gene>
<dbReference type="Gene3D" id="2.30.130.110">
    <property type="match status" value="1"/>
</dbReference>
<dbReference type="PANTHER" id="PTHR30536">
    <property type="entry name" value="ALTRONATE/GALACTARATE DEHYDRATASE"/>
    <property type="match status" value="1"/>
</dbReference>
<sequence>MSMNMYHILNPKDSVAVALRDLHKGDQFDTPKGKVVLKDDIQRGHKFALQDIPEGTDVIKYGFKIGHAVKDIAKGEWVHTHNTKTNLSGTLDYTYDPVPDENDAPKDSRTFMGYKRANGKVGIRNDLYLIPMVGCVNALLDIVVQQFKALHPDNGSFDNIMTLKHPYGCNQLGGDFENTRNMLIDATLHPNAGGVLLFGLGCETNQMDEYLEALEKANGGPIDNTRIKHLVSQKVDDEYDTALNMLEELNDAAANDVRTPQPLSELRIGLKCGGSDGLSGITANPLLGHVTDFVTAQGGSAVLTEVPEMFGAETILMSRAKDKATFNEIVSLINDFKDYFIENKQPVYENPAPGNYQGGITTLEDKSLGCTQKAGRSQVTDVLRYAERIKSPGLSLLEAPGNDPVCVSAEAAAGCQMILFTTGRGNPFSSFVPTIKVSSNTPLAEKKPRWIDFDAGQLLQKPMAELSEQFIDKVLDVASGTKTNNEKYNIHGFTMFKTGVTV</sequence>
<comment type="similarity">
    <text evidence="1">Belongs to the UxaA family.</text>
</comment>